<comment type="caution">
    <text evidence="2">The sequence shown here is derived from an EMBL/GenBank/DDBJ whole genome shotgun (WGS) entry which is preliminary data.</text>
</comment>
<keyword evidence="1" id="KW-0472">Membrane</keyword>
<protein>
    <submittedName>
        <fullName evidence="2">Uncharacterized protein</fullName>
    </submittedName>
</protein>
<evidence type="ECO:0000313" key="2">
    <source>
        <dbReference type="EMBL" id="KAH7318484.1"/>
    </source>
</evidence>
<keyword evidence="1" id="KW-0812">Transmembrane</keyword>
<gene>
    <name evidence="2" type="ORF">B0I35DRAFT_243922</name>
</gene>
<name>A0A8K0SQ29_9HYPO</name>
<proteinExistence type="predicted"/>
<organism evidence="2 3">
    <name type="scientific">Stachybotrys elegans</name>
    <dbReference type="NCBI Taxonomy" id="80388"/>
    <lineage>
        <taxon>Eukaryota</taxon>
        <taxon>Fungi</taxon>
        <taxon>Dikarya</taxon>
        <taxon>Ascomycota</taxon>
        <taxon>Pezizomycotina</taxon>
        <taxon>Sordariomycetes</taxon>
        <taxon>Hypocreomycetidae</taxon>
        <taxon>Hypocreales</taxon>
        <taxon>Stachybotryaceae</taxon>
        <taxon>Stachybotrys</taxon>
    </lineage>
</organism>
<evidence type="ECO:0000256" key="1">
    <source>
        <dbReference type="SAM" id="Phobius"/>
    </source>
</evidence>
<keyword evidence="1" id="KW-1133">Transmembrane helix</keyword>
<sequence>MVRHAQPPSRGRGMLLTKLIVSGGLVDTQITLNGLDRPSQWRTDRLKGQAIKRLGPQSEPYLETEPKHWVNTHPINGIDHLVNSLPSSSVGEHVLSLFFETRRDPIQNEEEARDVCLAYVPDWVYFFSARFLGNLGVVVFLGVPIVIGSLDLLSDGVWSMLVMLLLIFVNEYMRATMRNPAIGLALVIAFASALAGNARSG</sequence>
<feature type="transmembrane region" description="Helical" evidence="1">
    <location>
        <begin position="131"/>
        <end position="150"/>
    </location>
</feature>
<accession>A0A8K0SQ29</accession>
<dbReference type="Proteomes" id="UP000813444">
    <property type="component" value="Unassembled WGS sequence"/>
</dbReference>
<feature type="transmembrane region" description="Helical" evidence="1">
    <location>
        <begin position="180"/>
        <end position="198"/>
    </location>
</feature>
<evidence type="ECO:0000313" key="3">
    <source>
        <dbReference type="Proteomes" id="UP000813444"/>
    </source>
</evidence>
<dbReference type="AlphaFoldDB" id="A0A8K0SQ29"/>
<keyword evidence="3" id="KW-1185">Reference proteome</keyword>
<reference evidence="2" key="1">
    <citation type="journal article" date="2021" name="Nat. Commun.">
        <title>Genetic determinants of endophytism in the Arabidopsis root mycobiome.</title>
        <authorList>
            <person name="Mesny F."/>
            <person name="Miyauchi S."/>
            <person name="Thiergart T."/>
            <person name="Pickel B."/>
            <person name="Atanasova L."/>
            <person name="Karlsson M."/>
            <person name="Huettel B."/>
            <person name="Barry K.W."/>
            <person name="Haridas S."/>
            <person name="Chen C."/>
            <person name="Bauer D."/>
            <person name="Andreopoulos W."/>
            <person name="Pangilinan J."/>
            <person name="LaButti K."/>
            <person name="Riley R."/>
            <person name="Lipzen A."/>
            <person name="Clum A."/>
            <person name="Drula E."/>
            <person name="Henrissat B."/>
            <person name="Kohler A."/>
            <person name="Grigoriev I.V."/>
            <person name="Martin F.M."/>
            <person name="Hacquard S."/>
        </authorList>
    </citation>
    <scope>NUCLEOTIDE SEQUENCE</scope>
    <source>
        <strain evidence="2">MPI-CAGE-CH-0235</strain>
    </source>
</reference>
<dbReference type="EMBL" id="JAGPNK010000007">
    <property type="protein sequence ID" value="KAH7318484.1"/>
    <property type="molecule type" value="Genomic_DNA"/>
</dbReference>
<feature type="transmembrane region" description="Helical" evidence="1">
    <location>
        <begin position="156"/>
        <end position="173"/>
    </location>
</feature>